<gene>
    <name evidence="2" type="ORF">HPHI1048_LOCUS14549</name>
</gene>
<organism evidence="2">
    <name type="scientific">Hanusia phi</name>
    <dbReference type="NCBI Taxonomy" id="3032"/>
    <lineage>
        <taxon>Eukaryota</taxon>
        <taxon>Cryptophyceae</taxon>
        <taxon>Pyrenomonadales</taxon>
        <taxon>Geminigeraceae</taxon>
        <taxon>Hanusia</taxon>
    </lineage>
</organism>
<proteinExistence type="predicted"/>
<evidence type="ECO:0000313" key="2">
    <source>
        <dbReference type="EMBL" id="CAD8491589.1"/>
    </source>
</evidence>
<sequence>MDSESKPHWKAALSFEEAREIYSKRPHGKSDSDTLLSSTMLSNQYKISPKAIRDIWNKRTWIKATQSMWTREEFAMFVEKASKKQAKKPGRPVGAKDTKPRKKRSCHQHSMDDQSLVYIKREDDAKLLDQTSYPMVDRLISPLNNEEEPSSSVPFGGYFDDDSEKKSHDPTNSCTICEALNIFSDVGTEQPSLQNHGHIIELFDHCKQIQDPQEPIEDGEYSAGSELRNIDINVGYPISLTTEYLPMHEI</sequence>
<name>A0A7S0EQR6_9CRYP</name>
<reference evidence="2" key="1">
    <citation type="submission" date="2021-01" db="EMBL/GenBank/DDBJ databases">
        <authorList>
            <person name="Corre E."/>
            <person name="Pelletier E."/>
            <person name="Niang G."/>
            <person name="Scheremetjew M."/>
            <person name="Finn R."/>
            <person name="Kale V."/>
            <person name="Holt S."/>
            <person name="Cochrane G."/>
            <person name="Meng A."/>
            <person name="Brown T."/>
            <person name="Cohen L."/>
        </authorList>
    </citation>
    <scope>NUCLEOTIDE SEQUENCE</scope>
    <source>
        <strain evidence="2">CCMP325</strain>
    </source>
</reference>
<accession>A0A7S0EQR6</accession>
<feature type="region of interest" description="Disordered" evidence="1">
    <location>
        <begin position="81"/>
        <end position="113"/>
    </location>
</feature>
<evidence type="ECO:0000256" key="1">
    <source>
        <dbReference type="SAM" id="MobiDB-lite"/>
    </source>
</evidence>
<dbReference type="EMBL" id="HBEO01021484">
    <property type="protein sequence ID" value="CAD8491589.1"/>
    <property type="molecule type" value="Transcribed_RNA"/>
</dbReference>
<protein>
    <submittedName>
        <fullName evidence="2">Uncharacterized protein</fullName>
    </submittedName>
</protein>
<dbReference type="AlphaFoldDB" id="A0A7S0EQR6"/>